<dbReference type="InterPro" id="IPR001387">
    <property type="entry name" value="Cro/C1-type_HTH"/>
</dbReference>
<dbReference type="CDD" id="cd00093">
    <property type="entry name" value="HTH_XRE"/>
    <property type="match status" value="1"/>
</dbReference>
<dbReference type="EMBL" id="JAERRF010000017">
    <property type="protein sequence ID" value="MBL1100123.1"/>
    <property type="molecule type" value="Genomic_DNA"/>
</dbReference>
<proteinExistence type="predicted"/>
<evidence type="ECO:0000313" key="3">
    <source>
        <dbReference type="EMBL" id="MBL1100123.1"/>
    </source>
</evidence>
<protein>
    <submittedName>
        <fullName evidence="3">Helix-turn-helix transcriptional regulator</fullName>
    </submittedName>
</protein>
<evidence type="ECO:0000313" key="4">
    <source>
        <dbReference type="Proteomes" id="UP000634229"/>
    </source>
</evidence>
<evidence type="ECO:0000259" key="2">
    <source>
        <dbReference type="PROSITE" id="PS50943"/>
    </source>
</evidence>
<dbReference type="Pfam" id="PF13560">
    <property type="entry name" value="HTH_31"/>
    <property type="match status" value="1"/>
</dbReference>
<reference evidence="3 4" key="1">
    <citation type="submission" date="2021-01" db="EMBL/GenBank/DDBJ databases">
        <title>WGS of actinomycetes isolated from Thailand.</title>
        <authorList>
            <person name="Thawai C."/>
        </authorList>
    </citation>
    <scope>NUCLEOTIDE SEQUENCE [LARGE SCALE GENOMIC DNA]</scope>
    <source>
        <strain evidence="3 4">CA1R205</strain>
    </source>
</reference>
<keyword evidence="4" id="KW-1185">Reference proteome</keyword>
<feature type="region of interest" description="Disordered" evidence="1">
    <location>
        <begin position="65"/>
        <end position="95"/>
    </location>
</feature>
<name>A0ABS1NJE6_9ACTN</name>
<gene>
    <name evidence="3" type="ORF">JK363_26310</name>
</gene>
<evidence type="ECO:0000256" key="1">
    <source>
        <dbReference type="SAM" id="MobiDB-lite"/>
    </source>
</evidence>
<dbReference type="InterPro" id="IPR010982">
    <property type="entry name" value="Lambda_DNA-bd_dom_sf"/>
</dbReference>
<sequence length="443" mass="46779">MTPGQRVRSTRLAQGMTLAQLGSLTGYSAAQISRLERGKSPMTDVIVLRRFARALDIPPQDLGLALGPAEPPPRRDLSTGPYPRLPAPTVEIPRHEDGDDAMRRRTLLANLAITAAAAIGAPTTGTNPAKEVQPGDLLVAGLRDAMLGLDAIPPAYSPDQLPTELARAAAHFNASSYGALAVRLPHLIRAGHQAFGADYHAVLARSYLLATRVLIKLDEPQLGWMAADRARQLAQASGAPLDVAEAARQQAVLARKAGWHDQSLALALNAADDPALREAGAVGSAQRGLLIQCAAYTVAHQGDQEGMRQLTKEAAAIAGQLIGTTHLRDTAGGFNPATVQLHLVSAEYKAGDPSAAIAAADDLHPMTLPTVERRALYYTDKATAYAQWGRRDQCIGALLEAERCAAEETHTRPAVKAMLTGLLVSGRTTPELRGLAGRAGVLS</sequence>
<accession>A0ABS1NJE6</accession>
<feature type="domain" description="HTH cro/C1-type" evidence="2">
    <location>
        <begin position="7"/>
        <end position="62"/>
    </location>
</feature>
<dbReference type="PROSITE" id="PS50943">
    <property type="entry name" value="HTH_CROC1"/>
    <property type="match status" value="1"/>
</dbReference>
<dbReference type="Gene3D" id="1.10.260.40">
    <property type="entry name" value="lambda repressor-like DNA-binding domains"/>
    <property type="match status" value="1"/>
</dbReference>
<dbReference type="Proteomes" id="UP000634229">
    <property type="component" value="Unassembled WGS sequence"/>
</dbReference>
<comment type="caution">
    <text evidence="3">The sequence shown here is derived from an EMBL/GenBank/DDBJ whole genome shotgun (WGS) entry which is preliminary data.</text>
</comment>
<dbReference type="SUPFAM" id="SSF47413">
    <property type="entry name" value="lambda repressor-like DNA-binding domains"/>
    <property type="match status" value="1"/>
</dbReference>
<organism evidence="3 4">
    <name type="scientific">Streptomyces coffeae</name>
    <dbReference type="NCBI Taxonomy" id="621382"/>
    <lineage>
        <taxon>Bacteria</taxon>
        <taxon>Bacillati</taxon>
        <taxon>Actinomycetota</taxon>
        <taxon>Actinomycetes</taxon>
        <taxon>Kitasatosporales</taxon>
        <taxon>Streptomycetaceae</taxon>
        <taxon>Streptomyces</taxon>
    </lineage>
</organism>
<dbReference type="SMART" id="SM00530">
    <property type="entry name" value="HTH_XRE"/>
    <property type="match status" value="1"/>
</dbReference>